<keyword evidence="3" id="KW-0949">S-adenosyl-L-methionine</keyword>
<dbReference type="AlphaFoldDB" id="A0A562QF82"/>
<dbReference type="PROSITE" id="PS51682">
    <property type="entry name" value="SAM_OMT_I"/>
    <property type="match status" value="1"/>
</dbReference>
<dbReference type="Proteomes" id="UP000316905">
    <property type="component" value="Unassembled WGS sequence"/>
</dbReference>
<reference evidence="4 5" key="1">
    <citation type="journal article" date="2015" name="Stand. Genomic Sci.">
        <title>Genomic Encyclopedia of Bacterial and Archaeal Type Strains, Phase III: the genomes of soil and plant-associated and newly described type strains.</title>
        <authorList>
            <person name="Whitman W.B."/>
            <person name="Woyke T."/>
            <person name="Klenk H.P."/>
            <person name="Zhou Y."/>
            <person name="Lilburn T.G."/>
            <person name="Beck B.J."/>
            <person name="De Vos P."/>
            <person name="Vandamme P."/>
            <person name="Eisen J.A."/>
            <person name="Garrity G."/>
            <person name="Hugenholtz P."/>
            <person name="Kyrpides N.C."/>
        </authorList>
    </citation>
    <scope>NUCLEOTIDE SEQUENCE [LARGE SCALE GENOMIC DNA]</scope>
    <source>
        <strain evidence="4 5">CGMCC 1.6858</strain>
    </source>
</reference>
<dbReference type="Gene3D" id="3.40.50.150">
    <property type="entry name" value="Vaccinia Virus protein VP39"/>
    <property type="match status" value="1"/>
</dbReference>
<proteinExistence type="predicted"/>
<dbReference type="RefSeq" id="WP_145140729.1">
    <property type="nucleotide sequence ID" value="NZ_VLKY01000005.1"/>
</dbReference>
<organism evidence="4 5">
    <name type="scientific">Pseudomonas duriflava</name>
    <dbReference type="NCBI Taxonomy" id="459528"/>
    <lineage>
        <taxon>Bacteria</taxon>
        <taxon>Pseudomonadati</taxon>
        <taxon>Pseudomonadota</taxon>
        <taxon>Gammaproteobacteria</taxon>
        <taxon>Pseudomonadales</taxon>
        <taxon>Pseudomonadaceae</taxon>
        <taxon>Pseudomonas</taxon>
    </lineage>
</organism>
<dbReference type="EMBL" id="VLKY01000005">
    <property type="protein sequence ID" value="TWI54830.1"/>
    <property type="molecule type" value="Genomic_DNA"/>
</dbReference>
<dbReference type="PANTHER" id="PTHR43167:SF1">
    <property type="entry name" value="PUTATIVE (AFU_ORTHOLOGUE AFUA_6G01830)-RELATED"/>
    <property type="match status" value="1"/>
</dbReference>
<dbReference type="GO" id="GO:0032259">
    <property type="term" value="P:methylation"/>
    <property type="evidence" value="ECO:0007669"/>
    <property type="project" value="UniProtKB-KW"/>
</dbReference>
<evidence type="ECO:0000256" key="2">
    <source>
        <dbReference type="ARBA" id="ARBA00022679"/>
    </source>
</evidence>
<dbReference type="GO" id="GO:0008171">
    <property type="term" value="F:O-methyltransferase activity"/>
    <property type="evidence" value="ECO:0007669"/>
    <property type="project" value="InterPro"/>
</dbReference>
<accession>A0A562QF82</accession>
<evidence type="ECO:0000313" key="5">
    <source>
        <dbReference type="Proteomes" id="UP000316905"/>
    </source>
</evidence>
<evidence type="ECO:0000256" key="3">
    <source>
        <dbReference type="ARBA" id="ARBA00022691"/>
    </source>
</evidence>
<dbReference type="SUPFAM" id="SSF53335">
    <property type="entry name" value="S-adenosyl-L-methionine-dependent methyltransferases"/>
    <property type="match status" value="1"/>
</dbReference>
<dbReference type="PANTHER" id="PTHR43167">
    <property type="entry name" value="PUTATIVE (AFU_ORTHOLOGUE AFUA_6G01830)-RELATED"/>
    <property type="match status" value="1"/>
</dbReference>
<evidence type="ECO:0000256" key="1">
    <source>
        <dbReference type="ARBA" id="ARBA00022603"/>
    </source>
</evidence>
<dbReference type="InterPro" id="IPR002935">
    <property type="entry name" value="SAM_O-MeTrfase"/>
</dbReference>
<dbReference type="Pfam" id="PF01596">
    <property type="entry name" value="Methyltransf_3"/>
    <property type="match status" value="1"/>
</dbReference>
<gene>
    <name evidence="4" type="ORF">IQ22_01733</name>
</gene>
<protein>
    <submittedName>
        <fullName evidence="4">Putative O-methyltransferase YrrM</fullName>
    </submittedName>
</protein>
<dbReference type="InterPro" id="IPR029063">
    <property type="entry name" value="SAM-dependent_MTases_sf"/>
</dbReference>
<comment type="caution">
    <text evidence="4">The sequence shown here is derived from an EMBL/GenBank/DDBJ whole genome shotgun (WGS) entry which is preliminary data.</text>
</comment>
<keyword evidence="1 4" id="KW-0489">Methyltransferase</keyword>
<sequence>MTDAVENLLIELEHFSISNDQSTSVRTQRMLNITRDTGEFLSVLVQATSARRILEIGTSNGYSTLWLARAADVTDGMVDTIELSDYKLELARQNFERSGLKHRIVQHAGDAGEHLRTEKTAGLDLIFLDSERRAYAGWWPELKRILRPGGLLIVDNAQSHAEQMAPFRALVEADEDFTTCLVPVGKGEFLATRRP</sequence>
<name>A0A562QF82_9PSED</name>
<dbReference type="CDD" id="cd02440">
    <property type="entry name" value="AdoMet_MTases"/>
    <property type="match status" value="1"/>
</dbReference>
<keyword evidence="5" id="KW-1185">Reference proteome</keyword>
<keyword evidence="2 4" id="KW-0808">Transferase</keyword>
<evidence type="ECO:0000313" key="4">
    <source>
        <dbReference type="EMBL" id="TWI54830.1"/>
    </source>
</evidence>
<dbReference type="OrthoDB" id="9799672at2"/>